<dbReference type="OrthoDB" id="1867629at2759"/>
<dbReference type="Pfam" id="PF00646">
    <property type="entry name" value="F-box"/>
    <property type="match status" value="1"/>
</dbReference>
<dbReference type="InterPro" id="IPR036047">
    <property type="entry name" value="F-box-like_dom_sf"/>
</dbReference>
<accession>A0A1S3YCZ6</accession>
<dbReference type="PANTHER" id="PTHR31672:SF13">
    <property type="entry name" value="F-BOX PROTEIN CPR30-LIKE"/>
    <property type="match status" value="1"/>
</dbReference>
<dbReference type="PANTHER" id="PTHR31672">
    <property type="entry name" value="BNACNNG10540D PROTEIN"/>
    <property type="match status" value="1"/>
</dbReference>
<dbReference type="GeneID" id="107774959"/>
<reference evidence="2" key="1">
    <citation type="journal article" date="2014" name="Nat. Commun.">
        <title>The tobacco genome sequence and its comparison with those of tomato and potato.</title>
        <authorList>
            <person name="Sierro N."/>
            <person name="Battey J.N."/>
            <person name="Ouadi S."/>
            <person name="Bakaher N."/>
            <person name="Bovet L."/>
            <person name="Willig A."/>
            <person name="Goepfert S."/>
            <person name="Peitsch M.C."/>
            <person name="Ivanov N.V."/>
        </authorList>
    </citation>
    <scope>NUCLEOTIDE SEQUENCE [LARGE SCALE GENOMIC DNA]</scope>
</reference>
<dbReference type="AlphaFoldDB" id="A0A1S3YCZ6"/>
<dbReference type="Proteomes" id="UP000790787">
    <property type="component" value="Chromosome 19"/>
</dbReference>
<dbReference type="OMA" id="LAMFRHY"/>
<gene>
    <name evidence="3" type="primary">LOC107774959</name>
</gene>
<proteinExistence type="predicted"/>
<dbReference type="InterPro" id="IPR050796">
    <property type="entry name" value="SCF_F-box_component"/>
</dbReference>
<dbReference type="InterPro" id="IPR001810">
    <property type="entry name" value="F-box_dom"/>
</dbReference>
<evidence type="ECO:0000259" key="1">
    <source>
        <dbReference type="PROSITE" id="PS50181"/>
    </source>
</evidence>
<evidence type="ECO:0000313" key="3">
    <source>
        <dbReference type="RefSeq" id="XP_016450111.1"/>
    </source>
</evidence>
<organism evidence="2 3">
    <name type="scientific">Nicotiana tabacum</name>
    <name type="common">Common tobacco</name>
    <dbReference type="NCBI Taxonomy" id="4097"/>
    <lineage>
        <taxon>Eukaryota</taxon>
        <taxon>Viridiplantae</taxon>
        <taxon>Streptophyta</taxon>
        <taxon>Embryophyta</taxon>
        <taxon>Tracheophyta</taxon>
        <taxon>Spermatophyta</taxon>
        <taxon>Magnoliopsida</taxon>
        <taxon>eudicotyledons</taxon>
        <taxon>Gunneridae</taxon>
        <taxon>Pentapetalae</taxon>
        <taxon>asterids</taxon>
        <taxon>lamiids</taxon>
        <taxon>Solanales</taxon>
        <taxon>Solanaceae</taxon>
        <taxon>Nicotianoideae</taxon>
        <taxon>Nicotianeae</taxon>
        <taxon>Nicotiana</taxon>
    </lineage>
</organism>
<sequence>MAGGIIKKLPKDVVINVLIRLPVKSMIRLKCISKALYILIGSTTYTNLHLNRTTTTKDELILFKCSFKEEPQRFKNVLSFLSGVDNGGFNSILPDLDVPYLTTDYGSIFHQLIGPSHGLIALTDSDAIVLLNPTTRHYRLVPPCPFGCPKGYHRTIEGIGFGFVSILNDFKVVRISDVFWDPPYGYPEGRDSKVDVYELSTDSWRELEPVQVPRVYWLPCSEMVYKEAVHWFATIDEVVILCFDIGTEFFRNFKMPGACYFIKQSRYGLIVLNESLSLICYPDPGCAIDPTQDFIHIWIMKEYGIGESWIKKYTIKPLPIESPLVVWRDHLLLLQNKTGQLIYYDVNSNEIKEFDLQGFAKSLRVIVYTESLTSIPSGSEPGTQVQKF</sequence>
<dbReference type="PROSITE" id="PS50181">
    <property type="entry name" value="FBOX"/>
    <property type="match status" value="1"/>
</dbReference>
<dbReference type="InterPro" id="IPR006527">
    <property type="entry name" value="F-box-assoc_dom_typ1"/>
</dbReference>
<dbReference type="RefSeq" id="XP_016450111.1">
    <property type="nucleotide sequence ID" value="XM_016594625.1"/>
</dbReference>
<dbReference type="KEGG" id="nta:107774959"/>
<feature type="domain" description="F-box" evidence="1">
    <location>
        <begin position="3"/>
        <end position="48"/>
    </location>
</feature>
<evidence type="ECO:0000313" key="2">
    <source>
        <dbReference type="Proteomes" id="UP000790787"/>
    </source>
</evidence>
<dbReference type="InterPro" id="IPR017451">
    <property type="entry name" value="F-box-assoc_interact_dom"/>
</dbReference>
<protein>
    <submittedName>
        <fullName evidence="3">F-box protein CPR1-like</fullName>
    </submittedName>
    <submittedName>
        <fullName evidence="3">F-box protein CPR30-like</fullName>
    </submittedName>
</protein>
<dbReference type="Pfam" id="PF07734">
    <property type="entry name" value="FBA_1"/>
    <property type="match status" value="1"/>
</dbReference>
<dbReference type="NCBIfam" id="TIGR01640">
    <property type="entry name" value="F_box_assoc_1"/>
    <property type="match status" value="1"/>
</dbReference>
<dbReference type="STRING" id="4097.A0A1S3YCZ6"/>
<dbReference type="RefSeq" id="XP_016450111.1">
    <property type="nucleotide sequence ID" value="XM_016594625.2"/>
</dbReference>
<dbReference type="PaxDb" id="4097-A0A1S3YCZ6"/>
<name>A0A1S3YCZ6_TOBAC</name>
<keyword evidence="2" id="KW-1185">Reference proteome</keyword>
<dbReference type="SUPFAM" id="SSF81383">
    <property type="entry name" value="F-box domain"/>
    <property type="match status" value="1"/>
</dbReference>
<reference evidence="3" key="2">
    <citation type="submission" date="2025-08" db="UniProtKB">
        <authorList>
            <consortium name="RefSeq"/>
        </authorList>
    </citation>
    <scope>IDENTIFICATION</scope>
    <source>
        <tissue evidence="3">Leaf</tissue>
    </source>
</reference>